<evidence type="ECO:0000313" key="3">
    <source>
        <dbReference type="EMBL" id="MDX8030362.1"/>
    </source>
</evidence>
<proteinExistence type="predicted"/>
<organism evidence="3 4">
    <name type="scientific">Lentzea miocenica</name>
    <dbReference type="NCBI Taxonomy" id="3095431"/>
    <lineage>
        <taxon>Bacteria</taxon>
        <taxon>Bacillati</taxon>
        <taxon>Actinomycetota</taxon>
        <taxon>Actinomycetes</taxon>
        <taxon>Pseudonocardiales</taxon>
        <taxon>Pseudonocardiaceae</taxon>
        <taxon>Lentzea</taxon>
    </lineage>
</organism>
<reference evidence="3 4" key="1">
    <citation type="submission" date="2023-11" db="EMBL/GenBank/DDBJ databases">
        <title>Lentzea sokolovensis, sp. nov., Lentzea kristufkii, sp. nov., and Lentzea miocenensis, sp. nov., rare actinobacteria from Sokolov Coal Basin, Miocene lacustrine sediment, Czech Republic.</title>
        <authorList>
            <person name="Lara A."/>
            <person name="Kotroba L."/>
            <person name="Nouioui I."/>
            <person name="Neumann-Schaal M."/>
            <person name="Mast Y."/>
            <person name="Chronakova A."/>
        </authorList>
    </citation>
    <scope>NUCLEOTIDE SEQUENCE [LARGE SCALE GENOMIC DNA]</scope>
    <source>
        <strain evidence="3 4">BCCO 10_0856</strain>
    </source>
</reference>
<dbReference type="Proteomes" id="UP001285521">
    <property type="component" value="Unassembled WGS sequence"/>
</dbReference>
<keyword evidence="4" id="KW-1185">Reference proteome</keyword>
<comment type="caution">
    <text evidence="3">The sequence shown here is derived from an EMBL/GenBank/DDBJ whole genome shotgun (WGS) entry which is preliminary data.</text>
</comment>
<evidence type="ECO:0000313" key="4">
    <source>
        <dbReference type="Proteomes" id="UP001285521"/>
    </source>
</evidence>
<feature type="domain" description="Glycosyl hydrolase family 98 putative carbohydrate-binding module" evidence="2">
    <location>
        <begin position="123"/>
        <end position="213"/>
    </location>
</feature>
<gene>
    <name evidence="3" type="ORF">SK803_09075</name>
</gene>
<dbReference type="InterPro" id="IPR008979">
    <property type="entry name" value="Galactose-bd-like_sf"/>
</dbReference>
<feature type="transmembrane region" description="Helical" evidence="1">
    <location>
        <begin position="21"/>
        <end position="43"/>
    </location>
</feature>
<protein>
    <submittedName>
        <fullName evidence="3">NPCBM/NEW2 domain-containing protein</fullName>
    </submittedName>
</protein>
<dbReference type="Pfam" id="PF08305">
    <property type="entry name" value="NPCBM"/>
    <property type="match status" value="1"/>
</dbReference>
<accession>A0ABU4SWR9</accession>
<keyword evidence="1" id="KW-1133">Transmembrane helix</keyword>
<dbReference type="EMBL" id="JAXAVW010000006">
    <property type="protein sequence ID" value="MDX8030362.1"/>
    <property type="molecule type" value="Genomic_DNA"/>
</dbReference>
<sequence>MTGQKTVDPAIEAARITRRGAVTAALITALIAGAATGVSAYYAGRKQGTDSAAVTVVRTETVTVSGGAPVQQAVPGGKSLLDLNPVEEAGVNVVGARRVDTRDYQRTIAMVMGACGRSGSLASRTYHLDRKFKRLRVKAGLDDGSKSGHSVEFRVFVDDTKIDSATFQLGLGQVRDLDVDVTNALRIRLEAAFLGGSCYSEQQVSAVWIEPALS</sequence>
<dbReference type="InterPro" id="IPR013222">
    <property type="entry name" value="Glyco_hyd_98_carb-bd"/>
</dbReference>
<dbReference type="RefSeq" id="WP_319965374.1">
    <property type="nucleotide sequence ID" value="NZ_JAXAVW010000006.1"/>
</dbReference>
<name>A0ABU4SWR9_9PSEU</name>
<dbReference type="SUPFAM" id="SSF49785">
    <property type="entry name" value="Galactose-binding domain-like"/>
    <property type="match status" value="1"/>
</dbReference>
<dbReference type="Gene3D" id="2.60.120.1060">
    <property type="entry name" value="NPCBM/NEW2 domain"/>
    <property type="match status" value="1"/>
</dbReference>
<dbReference type="InterPro" id="IPR038637">
    <property type="entry name" value="NPCBM_sf"/>
</dbReference>
<keyword evidence="1" id="KW-0472">Membrane</keyword>
<evidence type="ECO:0000256" key="1">
    <source>
        <dbReference type="SAM" id="Phobius"/>
    </source>
</evidence>
<keyword evidence="1" id="KW-0812">Transmembrane</keyword>
<evidence type="ECO:0000259" key="2">
    <source>
        <dbReference type="Pfam" id="PF08305"/>
    </source>
</evidence>